<dbReference type="AlphaFoldDB" id="A0A427B3U5"/>
<feature type="transmembrane region" description="Helical" evidence="1">
    <location>
        <begin position="46"/>
        <end position="68"/>
    </location>
</feature>
<comment type="caution">
    <text evidence="2">The sequence shown here is derived from an EMBL/GenBank/DDBJ whole genome shotgun (WGS) entry which is preliminary data.</text>
</comment>
<name>A0A427B3U5_ENSVE</name>
<evidence type="ECO:0000313" key="2">
    <source>
        <dbReference type="EMBL" id="RRT83143.1"/>
    </source>
</evidence>
<evidence type="ECO:0000313" key="3">
    <source>
        <dbReference type="Proteomes" id="UP000287651"/>
    </source>
</evidence>
<proteinExistence type="predicted"/>
<evidence type="ECO:0000256" key="1">
    <source>
        <dbReference type="SAM" id="Phobius"/>
    </source>
</evidence>
<keyword evidence="1" id="KW-0812">Transmembrane</keyword>
<keyword evidence="1" id="KW-0472">Membrane</keyword>
<organism evidence="2 3">
    <name type="scientific">Ensete ventricosum</name>
    <name type="common">Abyssinian banana</name>
    <name type="synonym">Musa ensete</name>
    <dbReference type="NCBI Taxonomy" id="4639"/>
    <lineage>
        <taxon>Eukaryota</taxon>
        <taxon>Viridiplantae</taxon>
        <taxon>Streptophyta</taxon>
        <taxon>Embryophyta</taxon>
        <taxon>Tracheophyta</taxon>
        <taxon>Spermatophyta</taxon>
        <taxon>Magnoliopsida</taxon>
        <taxon>Liliopsida</taxon>
        <taxon>Zingiberales</taxon>
        <taxon>Musaceae</taxon>
        <taxon>Ensete</taxon>
    </lineage>
</organism>
<accession>A0A427B3U5</accession>
<protein>
    <submittedName>
        <fullName evidence="2">Uncharacterized protein</fullName>
    </submittedName>
</protein>
<reference evidence="2 3" key="1">
    <citation type="journal article" date="2014" name="Agronomy (Basel)">
        <title>A Draft Genome Sequence for Ensete ventricosum, the Drought-Tolerant Tree Against Hunger.</title>
        <authorList>
            <person name="Harrison J."/>
            <person name="Moore K.A."/>
            <person name="Paszkiewicz K."/>
            <person name="Jones T."/>
            <person name="Grant M."/>
            <person name="Ambacheew D."/>
            <person name="Muzemil S."/>
            <person name="Studholme D.J."/>
        </authorList>
    </citation>
    <scope>NUCLEOTIDE SEQUENCE [LARGE SCALE GENOMIC DNA]</scope>
</reference>
<dbReference type="Proteomes" id="UP000287651">
    <property type="component" value="Unassembled WGS sequence"/>
</dbReference>
<sequence length="152" mass="17504">MPSDGFFNKRNLCRWLRSSTKRRWCQKQEQGLIKPSDEGGVRGFRLVSFLFLLIDAAILRIVSLAALWRTSSHLAASMVQMIQSCNQWGGSIMESSLIDLYPSDRPAFGDVKLHSQAQVKRKMEAYLDKRPFWLKAWGLLRQYHGIQDLCKA</sequence>
<dbReference type="EMBL" id="AMZH03000553">
    <property type="protein sequence ID" value="RRT83143.1"/>
    <property type="molecule type" value="Genomic_DNA"/>
</dbReference>
<gene>
    <name evidence="2" type="ORF">B296_00008855</name>
</gene>
<keyword evidence="1" id="KW-1133">Transmembrane helix</keyword>